<keyword evidence="2" id="KW-0378">Hydrolase</keyword>
<dbReference type="Gene3D" id="3.40.50.1820">
    <property type="entry name" value="alpha/beta hydrolase"/>
    <property type="match status" value="1"/>
</dbReference>
<evidence type="ECO:0000256" key="3">
    <source>
        <dbReference type="ARBA" id="ARBA00022825"/>
    </source>
</evidence>
<evidence type="ECO:0000256" key="4">
    <source>
        <dbReference type="SAM" id="SignalP"/>
    </source>
</evidence>
<dbReference type="Pfam" id="PF00326">
    <property type="entry name" value="Peptidase_S9"/>
    <property type="match status" value="1"/>
</dbReference>
<evidence type="ECO:0000259" key="5">
    <source>
        <dbReference type="Pfam" id="PF00326"/>
    </source>
</evidence>
<reference evidence="7" key="1">
    <citation type="journal article" date="2023" name="Int. J. Syst. Evol. Microbiol.">
        <title>Mesoterricola silvestris gen. nov., sp. nov., Mesoterricola sediminis sp. nov., Geothrix oryzae sp. nov., Geothrix edaphica sp. nov., Geothrix rubra sp. nov., and Geothrix limicola sp. nov., six novel members of Acidobacteriota isolated from soils.</title>
        <authorList>
            <person name="Itoh H."/>
            <person name="Sugisawa Y."/>
            <person name="Mise K."/>
            <person name="Xu Z."/>
            <person name="Kuniyasu M."/>
            <person name="Ushijima N."/>
            <person name="Kawano K."/>
            <person name="Kobayashi E."/>
            <person name="Shiratori Y."/>
            <person name="Masuda Y."/>
            <person name="Senoo K."/>
        </authorList>
    </citation>
    <scope>NUCLEOTIDE SEQUENCE [LARGE SCALE GENOMIC DNA]</scope>
    <source>
        <strain evidence="7">Red222</strain>
    </source>
</reference>
<dbReference type="InterPro" id="IPR011042">
    <property type="entry name" value="6-blade_b-propeller_TolB-like"/>
</dbReference>
<evidence type="ECO:0000256" key="2">
    <source>
        <dbReference type="ARBA" id="ARBA00022801"/>
    </source>
</evidence>
<feature type="chain" id="PRO_5046529852" evidence="4">
    <location>
        <begin position="23"/>
        <end position="675"/>
    </location>
</feature>
<gene>
    <name evidence="6" type="ORF">GETHOR_01220</name>
</gene>
<name>A0ABM8DM85_9BACT</name>
<keyword evidence="3" id="KW-0645">Protease</keyword>
<dbReference type="SUPFAM" id="SSF53474">
    <property type="entry name" value="alpha/beta-Hydrolases"/>
    <property type="match status" value="1"/>
</dbReference>
<dbReference type="Pfam" id="PF07676">
    <property type="entry name" value="PD40"/>
    <property type="match status" value="4"/>
</dbReference>
<evidence type="ECO:0000313" key="7">
    <source>
        <dbReference type="Proteomes" id="UP001242010"/>
    </source>
</evidence>
<accession>A0ABM8DM85</accession>
<dbReference type="Proteomes" id="UP001242010">
    <property type="component" value="Chromosome"/>
</dbReference>
<keyword evidence="7" id="KW-1185">Reference proteome</keyword>
<feature type="signal peptide" evidence="4">
    <location>
        <begin position="1"/>
        <end position="22"/>
    </location>
</feature>
<organism evidence="6 7">
    <name type="scientific">Geothrix oryzae</name>
    <dbReference type="NCBI Taxonomy" id="2927975"/>
    <lineage>
        <taxon>Bacteria</taxon>
        <taxon>Pseudomonadati</taxon>
        <taxon>Acidobacteriota</taxon>
        <taxon>Holophagae</taxon>
        <taxon>Holophagales</taxon>
        <taxon>Holophagaceae</taxon>
        <taxon>Geothrix</taxon>
    </lineage>
</organism>
<sequence>MKTPILLLAAALPLLASRPLQVDDLFKVKRVTEPQLSASGDLAYQVGTVDFAANKSVSRIWFKPAGGEAKELELGSGSQSRPRFSPDGKRLAYQSGGQVWVVDLGTKAKRQVTQLSGSASGQVWSPDGKWLAFLSTTVPSGVDAENAAYLKAKEASKVSGRLYTTLSYRHWNEWKDPQQVSHLFVVPADGSAAPRDLTAGFTTDVPNYADVSAGDGFAWAPDGKALAFESAPEQTKATSTNGEIYEVAFAGGPAKLLSANKAMDNSPRYSPDGKYLAWRAQRRPGFEADKWELWVMDRATGQVVRTTQAFDQSFGDYQWQGQDLVGTSEQQGHTDLFRWDGKALQRLSTGLHIEGFALSPSGSAAAKGQAIVVSTSLTTPQDLYALDFKTGKAARATKHNEALAKDLSLNPGEELWIDTVAVDGKPARTHAFVVKPVGYDPNKTYPVAFVIHGGPQGAWADAWHPRWNAQAWAGRGFITVLPNPRGSTGFGQAYTDAISGDWNGAVMTDLMNTLDAVLKQFPNADAKRVVAAGGSYGGYAVNWISGHYPERFAAFVTHASIFNTESMQLGTEELWFPHWEFKGWPWESAETKARWQSQSPSSAIAKMTKPMLVIHGELDYRVPVTEAFQLYNTLQVRGVPSQLLYFPDETHFVAKPQNSKLWYETVLGWCERWTK</sequence>
<dbReference type="InterPro" id="IPR001375">
    <property type="entry name" value="Peptidase_S9_cat"/>
</dbReference>
<dbReference type="EMBL" id="AP027079">
    <property type="protein sequence ID" value="BDU68021.1"/>
    <property type="molecule type" value="Genomic_DNA"/>
</dbReference>
<proteinExistence type="predicted"/>
<dbReference type="PANTHER" id="PTHR42776">
    <property type="entry name" value="SERINE PEPTIDASE S9 FAMILY MEMBER"/>
    <property type="match status" value="1"/>
</dbReference>
<dbReference type="InterPro" id="IPR011659">
    <property type="entry name" value="WD40"/>
</dbReference>
<protein>
    <submittedName>
        <fullName evidence="6">Peptidase S9</fullName>
    </submittedName>
</protein>
<keyword evidence="1 4" id="KW-0732">Signal</keyword>
<feature type="domain" description="Peptidase S9 prolyl oligopeptidase catalytic" evidence="5">
    <location>
        <begin position="463"/>
        <end position="674"/>
    </location>
</feature>
<dbReference type="SUPFAM" id="SSF82171">
    <property type="entry name" value="DPP6 N-terminal domain-like"/>
    <property type="match status" value="1"/>
</dbReference>
<keyword evidence="3" id="KW-0720">Serine protease</keyword>
<dbReference type="PANTHER" id="PTHR42776:SF13">
    <property type="entry name" value="DIPEPTIDYL-PEPTIDASE 5"/>
    <property type="match status" value="1"/>
</dbReference>
<dbReference type="InterPro" id="IPR029058">
    <property type="entry name" value="AB_hydrolase_fold"/>
</dbReference>
<evidence type="ECO:0000256" key="1">
    <source>
        <dbReference type="ARBA" id="ARBA00022729"/>
    </source>
</evidence>
<dbReference type="RefSeq" id="WP_286354647.1">
    <property type="nucleotide sequence ID" value="NZ_AP027079.1"/>
</dbReference>
<evidence type="ECO:0000313" key="6">
    <source>
        <dbReference type="EMBL" id="BDU68021.1"/>
    </source>
</evidence>
<dbReference type="Gene3D" id="2.120.10.30">
    <property type="entry name" value="TolB, C-terminal domain"/>
    <property type="match status" value="2"/>
</dbReference>